<evidence type="ECO:0000313" key="3">
    <source>
        <dbReference type="Proteomes" id="UP001595548"/>
    </source>
</evidence>
<sequence length="176" mass="20301">MKPLQDSDAQVLFTVVDTNRHYLRTWMSWVEDTTTPADSEIFLQCITQQFAKGLSQHFAIFSEGQLCGVCGFNKLDTKNKIGTIGYWLIAPFTGNGIMTQCVSTLLNIGFYERNLHKIEIHCAEHNHKSRAIPERLGFLHEATLRDCEWLYDRYEDHAVYTLLSSEYRPNPLPENL</sequence>
<comment type="caution">
    <text evidence="2">The sequence shown here is derived from an EMBL/GenBank/DDBJ whole genome shotgun (WGS) entry which is preliminary data.</text>
</comment>
<dbReference type="EMBL" id="JBHRTL010000007">
    <property type="protein sequence ID" value="MFC3155777.1"/>
    <property type="molecule type" value="Genomic_DNA"/>
</dbReference>
<dbReference type="SUPFAM" id="SSF55729">
    <property type="entry name" value="Acyl-CoA N-acyltransferases (Nat)"/>
    <property type="match status" value="1"/>
</dbReference>
<dbReference type="RefSeq" id="WP_339617037.1">
    <property type="nucleotide sequence ID" value="NZ_AP031500.1"/>
</dbReference>
<protein>
    <submittedName>
        <fullName evidence="2">GNAT family protein</fullName>
    </submittedName>
</protein>
<dbReference type="Gene3D" id="3.40.630.30">
    <property type="match status" value="1"/>
</dbReference>
<name>A0ABV7HPU8_9GAMM</name>
<feature type="domain" description="N-acetyltransferase" evidence="1">
    <location>
        <begin position="13"/>
        <end position="157"/>
    </location>
</feature>
<keyword evidence="3" id="KW-1185">Reference proteome</keyword>
<dbReference type="PROSITE" id="PS51186">
    <property type="entry name" value="GNAT"/>
    <property type="match status" value="1"/>
</dbReference>
<reference evidence="3" key="1">
    <citation type="journal article" date="2019" name="Int. J. Syst. Evol. Microbiol.">
        <title>The Global Catalogue of Microorganisms (GCM) 10K type strain sequencing project: providing services to taxonomists for standard genome sequencing and annotation.</title>
        <authorList>
            <consortium name="The Broad Institute Genomics Platform"/>
            <consortium name="The Broad Institute Genome Sequencing Center for Infectious Disease"/>
            <person name="Wu L."/>
            <person name="Ma J."/>
        </authorList>
    </citation>
    <scope>NUCLEOTIDE SEQUENCE [LARGE SCALE GENOMIC DNA]</scope>
    <source>
        <strain evidence="3">KCTC 52141</strain>
    </source>
</reference>
<dbReference type="InterPro" id="IPR051908">
    <property type="entry name" value="Ribosomal_N-acetyltransferase"/>
</dbReference>
<organism evidence="2 3">
    <name type="scientific">Gilvimarinus japonicus</name>
    <dbReference type="NCBI Taxonomy" id="1796469"/>
    <lineage>
        <taxon>Bacteria</taxon>
        <taxon>Pseudomonadati</taxon>
        <taxon>Pseudomonadota</taxon>
        <taxon>Gammaproteobacteria</taxon>
        <taxon>Cellvibrionales</taxon>
        <taxon>Cellvibrionaceae</taxon>
        <taxon>Gilvimarinus</taxon>
    </lineage>
</organism>
<dbReference type="Proteomes" id="UP001595548">
    <property type="component" value="Unassembled WGS sequence"/>
</dbReference>
<accession>A0ABV7HPU8</accession>
<evidence type="ECO:0000313" key="2">
    <source>
        <dbReference type="EMBL" id="MFC3155777.1"/>
    </source>
</evidence>
<dbReference type="Pfam" id="PF13302">
    <property type="entry name" value="Acetyltransf_3"/>
    <property type="match status" value="1"/>
</dbReference>
<gene>
    <name evidence="2" type="ORF">ACFOEB_11250</name>
</gene>
<dbReference type="InterPro" id="IPR000182">
    <property type="entry name" value="GNAT_dom"/>
</dbReference>
<dbReference type="InterPro" id="IPR016181">
    <property type="entry name" value="Acyl_CoA_acyltransferase"/>
</dbReference>
<dbReference type="PANTHER" id="PTHR43441:SF12">
    <property type="entry name" value="RIBOSOMAL N-ACETYLTRANSFERASE YDAF-RELATED"/>
    <property type="match status" value="1"/>
</dbReference>
<evidence type="ECO:0000259" key="1">
    <source>
        <dbReference type="PROSITE" id="PS51186"/>
    </source>
</evidence>
<proteinExistence type="predicted"/>
<dbReference type="PANTHER" id="PTHR43441">
    <property type="entry name" value="RIBOSOMAL-PROTEIN-SERINE ACETYLTRANSFERASE"/>
    <property type="match status" value="1"/>
</dbReference>